<proteinExistence type="predicted"/>
<dbReference type="Proteomes" id="UP000814033">
    <property type="component" value="Unassembled WGS sequence"/>
</dbReference>
<accession>A0ACB8R8P2</accession>
<reference evidence="1" key="1">
    <citation type="submission" date="2021-02" db="EMBL/GenBank/DDBJ databases">
        <authorList>
            <consortium name="DOE Joint Genome Institute"/>
            <person name="Ahrendt S."/>
            <person name="Looney B.P."/>
            <person name="Miyauchi S."/>
            <person name="Morin E."/>
            <person name="Drula E."/>
            <person name="Courty P.E."/>
            <person name="Chicoki N."/>
            <person name="Fauchery L."/>
            <person name="Kohler A."/>
            <person name="Kuo A."/>
            <person name="Labutti K."/>
            <person name="Pangilinan J."/>
            <person name="Lipzen A."/>
            <person name="Riley R."/>
            <person name="Andreopoulos W."/>
            <person name="He G."/>
            <person name="Johnson J."/>
            <person name="Barry K.W."/>
            <person name="Grigoriev I.V."/>
            <person name="Nagy L."/>
            <person name="Hibbett D."/>
            <person name="Henrissat B."/>
            <person name="Matheny P.B."/>
            <person name="Labbe J."/>
            <person name="Martin F."/>
        </authorList>
    </citation>
    <scope>NUCLEOTIDE SEQUENCE</scope>
    <source>
        <strain evidence="1">FP105234-sp</strain>
    </source>
</reference>
<feature type="non-terminal residue" evidence="1">
    <location>
        <position position="1"/>
    </location>
</feature>
<feature type="non-terminal residue" evidence="1">
    <location>
        <position position="321"/>
    </location>
</feature>
<comment type="caution">
    <text evidence="1">The sequence shown here is derived from an EMBL/GenBank/DDBJ whole genome shotgun (WGS) entry which is preliminary data.</text>
</comment>
<name>A0ACB8R8P2_9AGAM</name>
<reference evidence="1" key="2">
    <citation type="journal article" date="2022" name="New Phytol.">
        <title>Evolutionary transition to the ectomycorrhizal habit in the genomes of a hyperdiverse lineage of mushroom-forming fungi.</title>
        <authorList>
            <person name="Looney B."/>
            <person name="Miyauchi S."/>
            <person name="Morin E."/>
            <person name="Drula E."/>
            <person name="Courty P.E."/>
            <person name="Kohler A."/>
            <person name="Kuo A."/>
            <person name="LaButti K."/>
            <person name="Pangilinan J."/>
            <person name="Lipzen A."/>
            <person name="Riley R."/>
            <person name="Andreopoulos W."/>
            <person name="He G."/>
            <person name="Johnson J."/>
            <person name="Nolan M."/>
            <person name="Tritt A."/>
            <person name="Barry K.W."/>
            <person name="Grigoriev I.V."/>
            <person name="Nagy L.G."/>
            <person name="Hibbett D."/>
            <person name="Henrissat B."/>
            <person name="Matheny P.B."/>
            <person name="Labbe J."/>
            <person name="Martin F.M."/>
        </authorList>
    </citation>
    <scope>NUCLEOTIDE SEQUENCE</scope>
    <source>
        <strain evidence="1">FP105234-sp</strain>
    </source>
</reference>
<organism evidence="1 2">
    <name type="scientific">Auriscalpium vulgare</name>
    <dbReference type="NCBI Taxonomy" id="40419"/>
    <lineage>
        <taxon>Eukaryota</taxon>
        <taxon>Fungi</taxon>
        <taxon>Dikarya</taxon>
        <taxon>Basidiomycota</taxon>
        <taxon>Agaricomycotina</taxon>
        <taxon>Agaricomycetes</taxon>
        <taxon>Russulales</taxon>
        <taxon>Auriscalpiaceae</taxon>
        <taxon>Auriscalpium</taxon>
    </lineage>
</organism>
<keyword evidence="2" id="KW-1185">Reference proteome</keyword>
<evidence type="ECO:0000313" key="2">
    <source>
        <dbReference type="Proteomes" id="UP000814033"/>
    </source>
</evidence>
<dbReference type="EMBL" id="MU276193">
    <property type="protein sequence ID" value="KAI0040474.1"/>
    <property type="molecule type" value="Genomic_DNA"/>
</dbReference>
<gene>
    <name evidence="1" type="ORF">FA95DRAFT_1459759</name>
</gene>
<protein>
    <submittedName>
        <fullName evidence="1">Thioredoxin-like protein</fullName>
    </submittedName>
</protein>
<sequence>LLALTLALAPAVVSGALYPKDSLVKMIDTKTFRSAMKQNQTTLVAFVANWCGHCQRMVPEYSKAALGLYPLIPVYAVDCDENKALCAEQGVKGFPTVKLFPRGKYAPTVPYDSPERTASGFYYFATRRVPNRNQKLYRHEQIEPWVQQHSDKDRVLLLSKNKDVPLLWKVLANKYRDNFEFGSHRDRKGRTSVKLGYEAGSKKESKVLVYPAGAAKPVLFEGLLKYDSISKFFDSIIDGTADLSAANEAAKEEEFELSEEEQEIERKQEAQRLALAHGGFTDMIDFEEAVKKYGMDFHDSNGYGGMLSDMPKKKKAEDKAA</sequence>
<evidence type="ECO:0000313" key="1">
    <source>
        <dbReference type="EMBL" id="KAI0040474.1"/>
    </source>
</evidence>